<evidence type="ECO:0000313" key="2">
    <source>
        <dbReference type="Proteomes" id="UP000712080"/>
    </source>
</evidence>
<proteinExistence type="predicted"/>
<keyword evidence="2" id="KW-1185">Reference proteome</keyword>
<gene>
    <name evidence="1" type="ORF">G6047_10595</name>
</gene>
<dbReference type="RefSeq" id="WP_169527592.1">
    <property type="nucleotide sequence ID" value="NZ_JAAMPU010000106.1"/>
</dbReference>
<evidence type="ECO:0000313" key="1">
    <source>
        <dbReference type="EMBL" id="NMH28480.1"/>
    </source>
</evidence>
<dbReference type="PROSITE" id="PS51257">
    <property type="entry name" value="PROKAR_LIPOPROTEIN"/>
    <property type="match status" value="1"/>
</dbReference>
<comment type="caution">
    <text evidence="1">The sequence shown here is derived from an EMBL/GenBank/DDBJ whole genome shotgun (WGS) entry which is preliminary data.</text>
</comment>
<name>A0A972FNG7_9FLAO</name>
<organism evidence="1 2">
    <name type="scientific">Flavobacterium silvaticum</name>
    <dbReference type="NCBI Taxonomy" id="1852020"/>
    <lineage>
        <taxon>Bacteria</taxon>
        <taxon>Pseudomonadati</taxon>
        <taxon>Bacteroidota</taxon>
        <taxon>Flavobacteriia</taxon>
        <taxon>Flavobacteriales</taxon>
        <taxon>Flavobacteriaceae</taxon>
        <taxon>Flavobacterium</taxon>
    </lineage>
</organism>
<sequence>MGNRNIIYLLLLFLLASCQLIDRQVPSKDELLEKELKSINWEEVDEWPSVSACDSAADKEARKVCFFEFLTQNIQQRLESDTLAVLYPEFDTIAVKVIVNANSVVEFQPRLTDSISYSAKSIDSIIQARLADFPKVNPALKRGLPVKTQFELPVILNVEKRRRR</sequence>
<dbReference type="Proteomes" id="UP000712080">
    <property type="component" value="Unassembled WGS sequence"/>
</dbReference>
<accession>A0A972FNG7</accession>
<protein>
    <submittedName>
        <fullName evidence="1">Uncharacterized protein</fullName>
    </submittedName>
</protein>
<dbReference type="AlphaFoldDB" id="A0A972FNG7"/>
<dbReference type="EMBL" id="JAAMPU010000106">
    <property type="protein sequence ID" value="NMH28480.1"/>
    <property type="molecule type" value="Genomic_DNA"/>
</dbReference>
<reference evidence="1" key="1">
    <citation type="submission" date="2020-02" db="EMBL/GenBank/DDBJ databases">
        <title>Flavobacterium sp. genome.</title>
        <authorList>
            <person name="Jung H.S."/>
            <person name="Baek J.H."/>
            <person name="Jeon C.O."/>
        </authorList>
    </citation>
    <scope>NUCLEOTIDE SEQUENCE</scope>
    <source>
        <strain evidence="1">SE-s28</strain>
    </source>
</reference>